<reference evidence="4 6" key="2">
    <citation type="journal article" date="2014" name="BMC Genomics">
        <title>An improved genome release (version Mt4.0) for the model legume Medicago truncatula.</title>
        <authorList>
            <person name="Tang H."/>
            <person name="Krishnakumar V."/>
            <person name="Bidwell S."/>
            <person name="Rosen B."/>
            <person name="Chan A."/>
            <person name="Zhou S."/>
            <person name="Gentzbittel L."/>
            <person name="Childs K.L."/>
            <person name="Yandell M."/>
            <person name="Gundlach H."/>
            <person name="Mayer K.F."/>
            <person name="Schwartz D.C."/>
            <person name="Town C.D."/>
        </authorList>
    </citation>
    <scope>GENOME REANNOTATION</scope>
    <source>
        <strain evidence="4">A17</strain>
        <strain evidence="5 6">cv. Jemalong A17</strain>
    </source>
</reference>
<dbReference type="Proteomes" id="UP000002051">
    <property type="component" value="Chromosome 6"/>
</dbReference>
<dbReference type="PANTHER" id="PTHR46128">
    <property type="entry name" value="MITOCHONDRIAL GROUP I INTRON SPLICING FACTOR CCM1"/>
    <property type="match status" value="1"/>
</dbReference>
<dbReference type="Pfam" id="PF12854">
    <property type="entry name" value="PPR_1"/>
    <property type="match status" value="1"/>
</dbReference>
<dbReference type="NCBIfam" id="TIGR00756">
    <property type="entry name" value="PPR"/>
    <property type="match status" value="3"/>
</dbReference>
<dbReference type="EnsemblPlants" id="KEH26909">
    <property type="protein sequence ID" value="KEH26909"/>
    <property type="gene ID" value="MTR_6g079260"/>
</dbReference>
<keyword evidence="2" id="KW-0677">Repeat</keyword>
<proteinExistence type="inferred from homology"/>
<dbReference type="HOGENOM" id="CLU_002706_49_7_1"/>
<keyword evidence="6" id="KW-1185">Reference proteome</keyword>
<comment type="similarity">
    <text evidence="1">Belongs to the PPR family. P subfamily.</text>
</comment>
<dbReference type="PANTHER" id="PTHR46128:SF358">
    <property type="entry name" value="TETRATRICOPEPTIDE REPEAT (TPR)-LIKE SUPERFAMILY PROTEIN"/>
    <property type="match status" value="1"/>
</dbReference>
<protein>
    <submittedName>
        <fullName evidence="4">Pentatricopeptide (PPR) repeat protein</fullName>
    </submittedName>
</protein>
<evidence type="ECO:0000313" key="6">
    <source>
        <dbReference type="Proteomes" id="UP000002051"/>
    </source>
</evidence>
<feature type="repeat" description="PPR" evidence="3">
    <location>
        <begin position="8"/>
        <end position="42"/>
    </location>
</feature>
<dbReference type="Gene3D" id="1.25.40.10">
    <property type="entry name" value="Tetratricopeptide repeat domain"/>
    <property type="match status" value="2"/>
</dbReference>
<feature type="repeat" description="PPR" evidence="3">
    <location>
        <begin position="43"/>
        <end position="77"/>
    </location>
</feature>
<name>A0A072UAV9_MEDTR</name>
<dbReference type="PaxDb" id="3880-AES76346"/>
<dbReference type="InterPro" id="IPR050872">
    <property type="entry name" value="PPR_P_subfamily"/>
</dbReference>
<sequence length="188" mass="21053">MASKGVTNVPSYNTMINGFCKIKKVDEAMNLFKEMHCKNIIPNVVTYNSLIDGLSKSGIISYVLQLVDQMHDRGVPPNIVTYNSILDALCKTHQVDKTIALSTKFKDQSGRLKDARNIFEDLLVKGYNVTVNTYTVMIQGFCSHGLFDESLALLSKMEENGCISNAVTYEIIIRSLFANDEMITRDLL</sequence>
<reference evidence="4 6" key="1">
    <citation type="journal article" date="2011" name="Nature">
        <title>The Medicago genome provides insight into the evolution of rhizobial symbioses.</title>
        <authorList>
            <person name="Young N.D."/>
            <person name="Debelle F."/>
            <person name="Oldroyd G.E."/>
            <person name="Geurts R."/>
            <person name="Cannon S.B."/>
            <person name="Udvardi M.K."/>
            <person name="Benedito V.A."/>
            <person name="Mayer K.F."/>
            <person name="Gouzy J."/>
            <person name="Schoof H."/>
            <person name="Van de Peer Y."/>
            <person name="Proost S."/>
            <person name="Cook D.R."/>
            <person name="Meyers B.C."/>
            <person name="Spannagl M."/>
            <person name="Cheung F."/>
            <person name="De Mita S."/>
            <person name="Krishnakumar V."/>
            <person name="Gundlach H."/>
            <person name="Zhou S."/>
            <person name="Mudge J."/>
            <person name="Bharti A.K."/>
            <person name="Murray J.D."/>
            <person name="Naoumkina M.A."/>
            <person name="Rosen B."/>
            <person name="Silverstein K.A."/>
            <person name="Tang H."/>
            <person name="Rombauts S."/>
            <person name="Zhao P.X."/>
            <person name="Zhou P."/>
            <person name="Barbe V."/>
            <person name="Bardou P."/>
            <person name="Bechner M."/>
            <person name="Bellec A."/>
            <person name="Berger A."/>
            <person name="Berges H."/>
            <person name="Bidwell S."/>
            <person name="Bisseling T."/>
            <person name="Choisne N."/>
            <person name="Couloux A."/>
            <person name="Denny R."/>
            <person name="Deshpande S."/>
            <person name="Dai X."/>
            <person name="Doyle J.J."/>
            <person name="Dudez A.M."/>
            <person name="Farmer A.D."/>
            <person name="Fouteau S."/>
            <person name="Franken C."/>
            <person name="Gibelin C."/>
            <person name="Gish J."/>
            <person name="Goldstein S."/>
            <person name="Gonzalez A.J."/>
            <person name="Green P.J."/>
            <person name="Hallab A."/>
            <person name="Hartog M."/>
            <person name="Hua A."/>
            <person name="Humphray S.J."/>
            <person name="Jeong D.H."/>
            <person name="Jing Y."/>
            <person name="Jocker A."/>
            <person name="Kenton S.M."/>
            <person name="Kim D.J."/>
            <person name="Klee K."/>
            <person name="Lai H."/>
            <person name="Lang C."/>
            <person name="Lin S."/>
            <person name="Macmil S.L."/>
            <person name="Magdelenat G."/>
            <person name="Matthews L."/>
            <person name="McCorrison J."/>
            <person name="Monaghan E.L."/>
            <person name="Mun J.H."/>
            <person name="Najar F.Z."/>
            <person name="Nicholson C."/>
            <person name="Noirot C."/>
            <person name="O'Bleness M."/>
            <person name="Paule C.R."/>
            <person name="Poulain J."/>
            <person name="Prion F."/>
            <person name="Qin B."/>
            <person name="Qu C."/>
            <person name="Retzel E.F."/>
            <person name="Riddle C."/>
            <person name="Sallet E."/>
            <person name="Samain S."/>
            <person name="Samson N."/>
            <person name="Sanders I."/>
            <person name="Saurat O."/>
            <person name="Scarpelli C."/>
            <person name="Schiex T."/>
            <person name="Segurens B."/>
            <person name="Severin A.J."/>
            <person name="Sherrier D.J."/>
            <person name="Shi R."/>
            <person name="Sims S."/>
            <person name="Singer S.R."/>
            <person name="Sinharoy S."/>
            <person name="Sterck L."/>
            <person name="Viollet A."/>
            <person name="Wang B.B."/>
            <person name="Wang K."/>
            <person name="Wang M."/>
            <person name="Wang X."/>
            <person name="Warfsmann J."/>
            <person name="Weissenbach J."/>
            <person name="White D.D."/>
            <person name="White J.D."/>
            <person name="Wiley G.B."/>
            <person name="Wincker P."/>
            <person name="Xing Y."/>
            <person name="Yang L."/>
            <person name="Yao Z."/>
            <person name="Ying F."/>
            <person name="Zhai J."/>
            <person name="Zhou L."/>
            <person name="Zuber A."/>
            <person name="Denarie J."/>
            <person name="Dixon R.A."/>
            <person name="May G.D."/>
            <person name="Schwartz D.C."/>
            <person name="Rogers J."/>
            <person name="Quetier F."/>
            <person name="Town C.D."/>
            <person name="Roe B.A."/>
        </authorList>
    </citation>
    <scope>NUCLEOTIDE SEQUENCE [LARGE SCALE GENOMIC DNA]</scope>
    <source>
        <strain evidence="4">A17</strain>
        <strain evidence="5 6">cv. Jemalong A17</strain>
    </source>
</reference>
<dbReference type="InterPro" id="IPR002885">
    <property type="entry name" value="PPR_rpt"/>
</dbReference>
<organism evidence="4 6">
    <name type="scientific">Medicago truncatula</name>
    <name type="common">Barrel medic</name>
    <name type="synonym">Medicago tribuloides</name>
    <dbReference type="NCBI Taxonomy" id="3880"/>
    <lineage>
        <taxon>Eukaryota</taxon>
        <taxon>Viridiplantae</taxon>
        <taxon>Streptophyta</taxon>
        <taxon>Embryophyta</taxon>
        <taxon>Tracheophyta</taxon>
        <taxon>Spermatophyta</taxon>
        <taxon>Magnoliopsida</taxon>
        <taxon>eudicotyledons</taxon>
        <taxon>Gunneridae</taxon>
        <taxon>Pentapetalae</taxon>
        <taxon>rosids</taxon>
        <taxon>fabids</taxon>
        <taxon>Fabales</taxon>
        <taxon>Fabaceae</taxon>
        <taxon>Papilionoideae</taxon>
        <taxon>50 kb inversion clade</taxon>
        <taxon>NPAAA clade</taxon>
        <taxon>Hologalegina</taxon>
        <taxon>IRL clade</taxon>
        <taxon>Trifolieae</taxon>
        <taxon>Medicago</taxon>
    </lineage>
</organism>
<dbReference type="Pfam" id="PF13041">
    <property type="entry name" value="PPR_2"/>
    <property type="match status" value="2"/>
</dbReference>
<evidence type="ECO:0000313" key="5">
    <source>
        <dbReference type="EnsemblPlants" id="KEH26909"/>
    </source>
</evidence>
<evidence type="ECO:0000256" key="3">
    <source>
        <dbReference type="PROSITE-ProRule" id="PRU00708"/>
    </source>
</evidence>
<dbReference type="AlphaFoldDB" id="A0A072UAV9"/>
<evidence type="ECO:0000256" key="1">
    <source>
        <dbReference type="ARBA" id="ARBA00007626"/>
    </source>
</evidence>
<evidence type="ECO:0000313" key="4">
    <source>
        <dbReference type="EMBL" id="KEH26909.1"/>
    </source>
</evidence>
<dbReference type="EMBL" id="CM001222">
    <property type="protein sequence ID" value="KEH26909.1"/>
    <property type="molecule type" value="Genomic_DNA"/>
</dbReference>
<dbReference type="PROSITE" id="PS51375">
    <property type="entry name" value="PPR"/>
    <property type="match status" value="3"/>
</dbReference>
<evidence type="ECO:0000256" key="2">
    <source>
        <dbReference type="ARBA" id="ARBA00022737"/>
    </source>
</evidence>
<accession>A0A072UAV9</accession>
<feature type="repeat" description="PPR" evidence="3">
    <location>
        <begin position="130"/>
        <end position="164"/>
    </location>
</feature>
<gene>
    <name evidence="4" type="ordered locus">MTR_6g079260</name>
</gene>
<reference evidence="5" key="3">
    <citation type="submission" date="2015-04" db="UniProtKB">
        <authorList>
            <consortium name="EnsemblPlants"/>
        </authorList>
    </citation>
    <scope>IDENTIFICATION</scope>
    <source>
        <strain evidence="5">cv. Jemalong A17</strain>
    </source>
</reference>
<dbReference type="InterPro" id="IPR011990">
    <property type="entry name" value="TPR-like_helical_dom_sf"/>
</dbReference>